<feature type="domain" description="Ig-like" evidence="1">
    <location>
        <begin position="69"/>
        <end position="145"/>
    </location>
</feature>
<sequence>MKNKLLLFLLFVLFLGNRLIATNYANSSVVSKKKSELVVSSTPLDTIKKNRKAAKANNAAKTLGVLLTPTVVAGSSCGDGVKFTQVNLYANGANVSDVIEWFTSQTAVTPVFTGTNFSPSIKTTTTYYVQSKSADGLSVSIRVPVVGSIYFTPPAVTLSASPTGSPLPLCFGTSVTFTATGGADLFEFSVDGVVAQAMSPSKTFTTSTLNDGQVVRVRSRYAVTLDGTLTEKAWGTGNLEDNGLSATLSANAATGYINGLKISPTENKLVFGIPGKLLNYRRILLFLDTKAGGYNVSNYGDENGSLPEVRAFNYFNNNPSTFDSYFEADYCIAIATDAGETNYYADVIELKSGNSIKTYLGTAATGSPTSVMGINKGNTGIGDYNLGFEVEVLKSLIGYTTGDIKFFALTMQDNFPTNYNVTNSFLSPERSGTADYGSGAINYNLKDPNPVYVSSSALTPCYSEDTIAVSIAQNPSVASVGPNQSNCILTSTALGGNTPAIGTGLWSIKSGPGTATFSDASSGSSTATVSTVGEYVFTWTITSGTCTASTADISVIYDVTKVPVIGVITQPTCAVNTGSVIFSGLPATGTWTITPSTGTAVTGTGSSYEFKNLLAATNYTFVVTDGVSNCPSLSTIPVAIDAIPLPPTAPVAATVVQPTCGLPSG</sequence>
<evidence type="ECO:0000313" key="3">
    <source>
        <dbReference type="Proteomes" id="UP000316371"/>
    </source>
</evidence>
<dbReference type="Proteomes" id="UP000316371">
    <property type="component" value="Unassembled WGS sequence"/>
</dbReference>
<accession>A0A553DRC8</accession>
<organism evidence="2 3">
    <name type="scientific">Flavobacterium restrictum</name>
    <dbReference type="NCBI Taxonomy" id="2594428"/>
    <lineage>
        <taxon>Bacteria</taxon>
        <taxon>Pseudomonadati</taxon>
        <taxon>Bacteroidota</taxon>
        <taxon>Flavobacteriia</taxon>
        <taxon>Flavobacteriales</taxon>
        <taxon>Flavobacteriaceae</taxon>
        <taxon>Flavobacterium</taxon>
    </lineage>
</organism>
<gene>
    <name evidence="2" type="ORF">FNW21_15390</name>
</gene>
<keyword evidence="3" id="KW-1185">Reference proteome</keyword>
<dbReference type="InterPro" id="IPR013783">
    <property type="entry name" value="Ig-like_fold"/>
</dbReference>
<name>A0A553DRC8_9FLAO</name>
<dbReference type="InterPro" id="IPR044023">
    <property type="entry name" value="Ig_7"/>
</dbReference>
<feature type="non-terminal residue" evidence="2">
    <location>
        <position position="665"/>
    </location>
</feature>
<reference evidence="2 3" key="1">
    <citation type="submission" date="2019-07" db="EMBL/GenBank/DDBJ databases">
        <title>Novel species of Flavobacterium.</title>
        <authorList>
            <person name="Liu Q."/>
            <person name="Xin Y.-H."/>
        </authorList>
    </citation>
    <scope>NUCLEOTIDE SEQUENCE [LARGE SCALE GENOMIC DNA]</scope>
    <source>
        <strain evidence="2 3">LB1R34</strain>
    </source>
</reference>
<dbReference type="AlphaFoldDB" id="A0A553DRC8"/>
<comment type="caution">
    <text evidence="2">The sequence shown here is derived from an EMBL/GenBank/DDBJ whole genome shotgun (WGS) entry which is preliminary data.</text>
</comment>
<evidence type="ECO:0000313" key="2">
    <source>
        <dbReference type="EMBL" id="TRX35240.1"/>
    </source>
</evidence>
<dbReference type="Gene3D" id="2.60.40.10">
    <property type="entry name" value="Immunoglobulins"/>
    <property type="match status" value="1"/>
</dbReference>
<dbReference type="EMBL" id="VJZT01000026">
    <property type="protein sequence ID" value="TRX35240.1"/>
    <property type="molecule type" value="Genomic_DNA"/>
</dbReference>
<dbReference type="Pfam" id="PF19081">
    <property type="entry name" value="Ig_7"/>
    <property type="match status" value="1"/>
</dbReference>
<proteinExistence type="predicted"/>
<evidence type="ECO:0000259" key="1">
    <source>
        <dbReference type="Pfam" id="PF19081"/>
    </source>
</evidence>
<protein>
    <recommendedName>
        <fullName evidence="1">Ig-like domain-containing protein</fullName>
    </recommendedName>
</protein>